<accession>A0ABR8BYW1</accession>
<dbReference type="RefSeq" id="WP_190383278.1">
    <property type="nucleotide sequence ID" value="NZ_JACJQT010000033.1"/>
</dbReference>
<reference evidence="1 2" key="1">
    <citation type="journal article" date="2020" name="ISME J.">
        <title>Comparative genomics reveals insights into cyanobacterial evolution and habitat adaptation.</title>
        <authorList>
            <person name="Chen M.Y."/>
            <person name="Teng W.K."/>
            <person name="Zhao L."/>
            <person name="Hu C.X."/>
            <person name="Zhou Y.K."/>
            <person name="Han B.P."/>
            <person name="Song L.R."/>
            <person name="Shu W.S."/>
        </authorList>
    </citation>
    <scope>NUCLEOTIDE SEQUENCE [LARGE SCALE GENOMIC DNA]</scope>
    <source>
        <strain evidence="1 2">FACHB-1040</strain>
    </source>
</reference>
<evidence type="ECO:0000313" key="1">
    <source>
        <dbReference type="EMBL" id="MBD2279280.1"/>
    </source>
</evidence>
<organism evidence="1 2">
    <name type="scientific">Aphanizomenon flos-aquae FACHB-1040</name>
    <dbReference type="NCBI Taxonomy" id="2692887"/>
    <lineage>
        <taxon>Bacteria</taxon>
        <taxon>Bacillati</taxon>
        <taxon>Cyanobacteriota</taxon>
        <taxon>Cyanophyceae</taxon>
        <taxon>Nostocales</taxon>
        <taxon>Aphanizomenonaceae</taxon>
        <taxon>Aphanizomenon</taxon>
    </lineage>
</organism>
<dbReference type="Proteomes" id="UP000606721">
    <property type="component" value="Unassembled WGS sequence"/>
</dbReference>
<keyword evidence="2" id="KW-1185">Reference proteome</keyword>
<comment type="caution">
    <text evidence="1">The sequence shown here is derived from an EMBL/GenBank/DDBJ whole genome shotgun (WGS) entry which is preliminary data.</text>
</comment>
<evidence type="ECO:0000313" key="2">
    <source>
        <dbReference type="Proteomes" id="UP000606721"/>
    </source>
</evidence>
<name>A0ABR8BYW1_APHFL</name>
<gene>
    <name evidence="1" type="ORF">H6F99_13530</name>
</gene>
<dbReference type="EMBL" id="JACJQT010000033">
    <property type="protein sequence ID" value="MBD2279280.1"/>
    <property type="molecule type" value="Genomic_DNA"/>
</dbReference>
<protein>
    <submittedName>
        <fullName evidence="1">Uncharacterized protein</fullName>
    </submittedName>
</protein>
<sequence>MKNHINDLNILNIAPSNVDLEFIEALLETEDAAYPWNLADESSEAYFHNLELQFGLQDFSDLELSTSTDNFYQNLDTIWDQVAVLENNSSKNTVNYLQEVLQNAFSVIPRGLLTAIAQKATEVSILEQSASEKLVECVQALLPSWEVDDLLVLARPFAYAMRSSEPHTLTSLIRDFEERDWANLSEIEQAKITLAIADYALQHLSKPDSQP</sequence>
<proteinExistence type="predicted"/>